<sequence>MQKQSKRQMQKRKQVRKKMQKQRWEDMSTGQRAGTLVAGAVQIALAVTAWVDLAKRPAEQVNGRKWVWGAVIAINYVGPIAYFLGGRRHSD</sequence>
<evidence type="ECO:0000256" key="1">
    <source>
        <dbReference type="ARBA" id="ARBA00004651"/>
    </source>
</evidence>
<evidence type="ECO:0000313" key="9">
    <source>
        <dbReference type="EMBL" id="SDT08536.1"/>
    </source>
</evidence>
<dbReference type="Pfam" id="PF13396">
    <property type="entry name" value="PLDc_N"/>
    <property type="match status" value="1"/>
</dbReference>
<dbReference type="AlphaFoldDB" id="A0A1H1XII7"/>
<keyword evidence="4 7" id="KW-1133">Transmembrane helix</keyword>
<dbReference type="STRING" id="412690.SAMN04489834_2792"/>
<accession>A0A1H1XII7</accession>
<keyword evidence="5 7" id="KW-0472">Membrane</keyword>
<evidence type="ECO:0000256" key="3">
    <source>
        <dbReference type="ARBA" id="ARBA00022692"/>
    </source>
</evidence>
<dbReference type="RefSeq" id="WP_231919197.1">
    <property type="nucleotide sequence ID" value="NZ_LT629742.1"/>
</dbReference>
<proteinExistence type="predicted"/>
<dbReference type="EMBL" id="LT629742">
    <property type="protein sequence ID" value="SDT08536.1"/>
    <property type="molecule type" value="Genomic_DNA"/>
</dbReference>
<protein>
    <submittedName>
        <fullName evidence="9">Phospholipase_D-nuclease N-terminal</fullName>
    </submittedName>
</protein>
<evidence type="ECO:0000256" key="4">
    <source>
        <dbReference type="ARBA" id="ARBA00022989"/>
    </source>
</evidence>
<reference evidence="10" key="1">
    <citation type="submission" date="2016-10" db="EMBL/GenBank/DDBJ databases">
        <authorList>
            <person name="Varghese N."/>
            <person name="Submissions S."/>
        </authorList>
    </citation>
    <scope>NUCLEOTIDE SEQUENCE [LARGE SCALE GENOMIC DNA]</scope>
    <source>
        <strain evidence="10">DSM 21772</strain>
    </source>
</reference>
<name>A0A1H1XII7_9MICO</name>
<gene>
    <name evidence="9" type="ORF">SAMN04489834_2792</name>
</gene>
<keyword evidence="2" id="KW-1003">Cell membrane</keyword>
<feature type="domain" description="Cardiolipin synthase N-terminal" evidence="8">
    <location>
        <begin position="44"/>
        <end position="87"/>
    </location>
</feature>
<evidence type="ECO:0000256" key="6">
    <source>
        <dbReference type="SAM" id="MobiDB-lite"/>
    </source>
</evidence>
<dbReference type="Proteomes" id="UP000181956">
    <property type="component" value="Chromosome I"/>
</dbReference>
<evidence type="ECO:0000259" key="8">
    <source>
        <dbReference type="Pfam" id="PF13396"/>
    </source>
</evidence>
<organism evidence="9 10">
    <name type="scientific">Microterricola viridarii</name>
    <dbReference type="NCBI Taxonomy" id="412690"/>
    <lineage>
        <taxon>Bacteria</taxon>
        <taxon>Bacillati</taxon>
        <taxon>Actinomycetota</taxon>
        <taxon>Actinomycetes</taxon>
        <taxon>Micrococcales</taxon>
        <taxon>Microbacteriaceae</taxon>
        <taxon>Microterricola</taxon>
    </lineage>
</organism>
<evidence type="ECO:0000256" key="2">
    <source>
        <dbReference type="ARBA" id="ARBA00022475"/>
    </source>
</evidence>
<keyword evidence="3 7" id="KW-0812">Transmembrane</keyword>
<evidence type="ECO:0000313" key="10">
    <source>
        <dbReference type="Proteomes" id="UP000181956"/>
    </source>
</evidence>
<keyword evidence="10" id="KW-1185">Reference proteome</keyword>
<dbReference type="InterPro" id="IPR027379">
    <property type="entry name" value="CLS_N"/>
</dbReference>
<dbReference type="GO" id="GO:0005886">
    <property type="term" value="C:plasma membrane"/>
    <property type="evidence" value="ECO:0007669"/>
    <property type="project" value="UniProtKB-SubCell"/>
</dbReference>
<feature type="region of interest" description="Disordered" evidence="6">
    <location>
        <begin position="1"/>
        <end position="29"/>
    </location>
</feature>
<evidence type="ECO:0000256" key="5">
    <source>
        <dbReference type="ARBA" id="ARBA00023136"/>
    </source>
</evidence>
<evidence type="ECO:0000256" key="7">
    <source>
        <dbReference type="SAM" id="Phobius"/>
    </source>
</evidence>
<feature type="compositionally biased region" description="Basic residues" evidence="6">
    <location>
        <begin position="1"/>
        <end position="21"/>
    </location>
</feature>
<comment type="subcellular location">
    <subcellularLocation>
        <location evidence="1">Cell membrane</location>
        <topology evidence="1">Multi-pass membrane protein</topology>
    </subcellularLocation>
</comment>
<feature type="transmembrane region" description="Helical" evidence="7">
    <location>
        <begin position="66"/>
        <end position="85"/>
    </location>
</feature>